<reference evidence="1 2" key="1">
    <citation type="submission" date="2019-05" db="EMBL/GenBank/DDBJ databases">
        <title>Verrucobacter flavum gen. nov., sp. nov. a new member of the family Verrucomicrobiaceae.</title>
        <authorList>
            <person name="Szuroczki S."/>
            <person name="Abbaszade G."/>
            <person name="Szabo A."/>
            <person name="Felfoldi T."/>
            <person name="Schumann P."/>
            <person name="Boka K."/>
            <person name="Keki Z."/>
            <person name="Toumi M."/>
            <person name="Toth E."/>
        </authorList>
    </citation>
    <scope>NUCLEOTIDE SEQUENCE [LARGE SCALE GENOMIC DNA]</scope>
    <source>
        <strain evidence="1 2">MG-N-17</strain>
    </source>
</reference>
<dbReference type="OrthoDB" id="177863at2"/>
<sequence length="444" mass="50501">MIHRHFATSVLFTSIILSSCKREPEPLADGGAVLRAVRVATSEIRSAEDIAPYDEAMVWQEYRVEKVLEGQLEASLIRVGQWSVIRGDDIPLDREIGAVTELKVRPFDEDDQANLTDVVSSDDLEIVENEPPRFMDMRAITELGLTPRAVRYDYDTGFSSQMTLYWHLRQQMELVVLGNSHAEKAIRPDLLLDEENKRIPKAFNMGIGGGNMDLQCFIANEYVLPLPKVKTIIWVVNARLFNRALKGQERRHKIFLESPGYDFDREHHAEHWPVKEGLAPLTVEEVKNIDVKGARLDPWGWSARERTLKAEDQASLEKDFSKVNFEFDEKAWELFKSTIKVATGKGVSVFVLTSPIHPYSMDAPAADPDGSSHEGMREVVQRLEGFDQEQPLVWFRDMNKNGRHGIKPEQFFDADHLNMSGGTWLTERVIEWMKSADAVAAKPN</sequence>
<protein>
    <recommendedName>
        <fullName evidence="3">SGNH/GDSL hydrolase family protein</fullName>
    </recommendedName>
</protein>
<gene>
    <name evidence="1" type="ORF">FEM03_14745</name>
</gene>
<proteinExistence type="predicted"/>
<name>A0A5R8KCF6_9BACT</name>
<evidence type="ECO:0000313" key="1">
    <source>
        <dbReference type="EMBL" id="TLD69986.1"/>
    </source>
</evidence>
<evidence type="ECO:0000313" key="2">
    <source>
        <dbReference type="Proteomes" id="UP000306196"/>
    </source>
</evidence>
<organism evidence="1 2">
    <name type="scientific">Phragmitibacter flavus</name>
    <dbReference type="NCBI Taxonomy" id="2576071"/>
    <lineage>
        <taxon>Bacteria</taxon>
        <taxon>Pseudomonadati</taxon>
        <taxon>Verrucomicrobiota</taxon>
        <taxon>Verrucomicrobiia</taxon>
        <taxon>Verrucomicrobiales</taxon>
        <taxon>Verrucomicrobiaceae</taxon>
        <taxon>Phragmitibacter</taxon>
    </lineage>
</organism>
<dbReference type="PROSITE" id="PS51257">
    <property type="entry name" value="PROKAR_LIPOPROTEIN"/>
    <property type="match status" value="1"/>
</dbReference>
<dbReference type="RefSeq" id="WP_138087042.1">
    <property type="nucleotide sequence ID" value="NZ_VAUV01000010.1"/>
</dbReference>
<dbReference type="EMBL" id="VAUV01000010">
    <property type="protein sequence ID" value="TLD69986.1"/>
    <property type="molecule type" value="Genomic_DNA"/>
</dbReference>
<dbReference type="Proteomes" id="UP000306196">
    <property type="component" value="Unassembled WGS sequence"/>
</dbReference>
<comment type="caution">
    <text evidence="1">The sequence shown here is derived from an EMBL/GenBank/DDBJ whole genome shotgun (WGS) entry which is preliminary data.</text>
</comment>
<keyword evidence="2" id="KW-1185">Reference proteome</keyword>
<accession>A0A5R8KCF6</accession>
<dbReference type="AlphaFoldDB" id="A0A5R8KCF6"/>
<evidence type="ECO:0008006" key="3">
    <source>
        <dbReference type="Google" id="ProtNLM"/>
    </source>
</evidence>